<organism evidence="2">
    <name type="scientific">Papilio xuthus</name>
    <name type="common">Asian swallowtail butterfly</name>
    <dbReference type="NCBI Taxonomy" id="66420"/>
    <lineage>
        <taxon>Eukaryota</taxon>
        <taxon>Metazoa</taxon>
        <taxon>Ecdysozoa</taxon>
        <taxon>Arthropoda</taxon>
        <taxon>Hexapoda</taxon>
        <taxon>Insecta</taxon>
        <taxon>Pterygota</taxon>
        <taxon>Neoptera</taxon>
        <taxon>Endopterygota</taxon>
        <taxon>Lepidoptera</taxon>
        <taxon>Glossata</taxon>
        <taxon>Ditrysia</taxon>
        <taxon>Papilionoidea</taxon>
        <taxon>Papilionidae</taxon>
        <taxon>Papilioninae</taxon>
        <taxon>Papilio</taxon>
    </lineage>
</organism>
<dbReference type="GO" id="GO:0140293">
    <property type="term" value="F:ADP-ribosylglutamate hydrolase activity"/>
    <property type="evidence" value="ECO:0007669"/>
    <property type="project" value="TreeGrafter"/>
</dbReference>
<sequence>MLSPAFQYAQFSKNIIQVNSSIFNYKIQRLCSLTKMTTQAKWKIEKNRVLNLPLQEKRKLYRTCEYITLEDIYTWSKYAKENEHIKTKLRTEDDLNEFKKFHINPDKNANLAEKVSIFKGDITKLEIDAIVNAANSRLKAGGGVDGAIHRAAGPLLQDECNSLGGCPTGKAKATSGYDLPAKYVIHTVGPQDGSAPQLQSCYEHCLALKSECHFNSIAFPCISTGIYGFPNRLAAHIALRTVRKYLESDDNMRRVIFCTFMPTDVDIYETLMQLYFPVEE</sequence>
<dbReference type="PANTHER" id="PTHR11106:SF27">
    <property type="entry name" value="MACRO DOMAIN-CONTAINING PROTEIN"/>
    <property type="match status" value="1"/>
</dbReference>
<proteinExistence type="predicted"/>
<dbReference type="InterPro" id="IPR002589">
    <property type="entry name" value="Macro_dom"/>
</dbReference>
<dbReference type="Gene3D" id="3.40.220.10">
    <property type="entry name" value="Leucine Aminopeptidase, subunit E, domain 1"/>
    <property type="match status" value="1"/>
</dbReference>
<dbReference type="AlphaFoldDB" id="A0AAJ6ZSK4"/>
<dbReference type="CDD" id="cd02908">
    <property type="entry name" value="Macro_OAADPr_deacetylase"/>
    <property type="match status" value="1"/>
</dbReference>
<dbReference type="RefSeq" id="XP_013178440.1">
    <property type="nucleotide sequence ID" value="XM_013322986.1"/>
</dbReference>
<dbReference type="PANTHER" id="PTHR11106">
    <property type="entry name" value="GANGLIOSIDE INDUCED DIFFERENTIATION ASSOCIATED PROTEIN 2-RELATED"/>
    <property type="match status" value="1"/>
</dbReference>
<dbReference type="KEGG" id="pxu:106125693"/>
<dbReference type="InterPro" id="IPR043472">
    <property type="entry name" value="Macro_dom-like"/>
</dbReference>
<dbReference type="GO" id="GO:0140291">
    <property type="term" value="P:peptidyl-glutamate ADP-deribosylation"/>
    <property type="evidence" value="ECO:0007669"/>
    <property type="project" value="TreeGrafter"/>
</dbReference>
<evidence type="ECO:0000313" key="2">
    <source>
        <dbReference type="RefSeq" id="XP_013178440.1"/>
    </source>
</evidence>
<dbReference type="SMART" id="SM00506">
    <property type="entry name" value="A1pp"/>
    <property type="match status" value="1"/>
</dbReference>
<evidence type="ECO:0000259" key="1">
    <source>
        <dbReference type="PROSITE" id="PS51154"/>
    </source>
</evidence>
<dbReference type="Pfam" id="PF01661">
    <property type="entry name" value="Macro"/>
    <property type="match status" value="1"/>
</dbReference>
<dbReference type="Proteomes" id="UP000694872">
    <property type="component" value="Unplaced"/>
</dbReference>
<reference evidence="2" key="1">
    <citation type="submission" date="2025-08" db="UniProtKB">
        <authorList>
            <consortium name="RefSeq"/>
        </authorList>
    </citation>
    <scope>IDENTIFICATION</scope>
</reference>
<gene>
    <name evidence="2" type="primary">LOC106125693</name>
</gene>
<feature type="domain" description="Macro" evidence="1">
    <location>
        <begin position="102"/>
        <end position="276"/>
    </location>
</feature>
<name>A0AAJ6ZSK4_PAPXU</name>
<dbReference type="PROSITE" id="PS51154">
    <property type="entry name" value="MACRO"/>
    <property type="match status" value="1"/>
</dbReference>
<dbReference type="GO" id="GO:0042278">
    <property type="term" value="P:purine nucleoside metabolic process"/>
    <property type="evidence" value="ECO:0007669"/>
    <property type="project" value="TreeGrafter"/>
</dbReference>
<dbReference type="GO" id="GO:0006974">
    <property type="term" value="P:DNA damage response"/>
    <property type="evidence" value="ECO:0007669"/>
    <property type="project" value="TreeGrafter"/>
</dbReference>
<dbReference type="GO" id="GO:0005654">
    <property type="term" value="C:nucleoplasm"/>
    <property type="evidence" value="ECO:0007669"/>
    <property type="project" value="TreeGrafter"/>
</dbReference>
<protein>
    <submittedName>
        <fullName evidence="2">Macro domain-containing protein CT2219-like</fullName>
    </submittedName>
</protein>
<dbReference type="GeneID" id="106125693"/>
<accession>A0AAJ6ZSK4</accession>
<dbReference type="SUPFAM" id="SSF52949">
    <property type="entry name" value="Macro domain-like"/>
    <property type="match status" value="1"/>
</dbReference>